<dbReference type="FunFam" id="3.30.1490.490:FF:000001">
    <property type="entry name" value="cell growth-regulating nucleolar protein-like"/>
    <property type="match status" value="1"/>
</dbReference>
<comment type="subcellular location">
    <subcellularLocation>
        <location evidence="1">Nucleus</location>
    </subcellularLocation>
</comment>
<evidence type="ECO:0000313" key="12">
    <source>
        <dbReference type="EMBL" id="KAH3785632.1"/>
    </source>
</evidence>
<evidence type="ECO:0000256" key="9">
    <source>
        <dbReference type="SAM" id="MobiDB-lite"/>
    </source>
</evidence>
<feature type="compositionally biased region" description="Acidic residues" evidence="9">
    <location>
        <begin position="241"/>
        <end position="251"/>
    </location>
</feature>
<dbReference type="InterPro" id="IPR058719">
    <property type="entry name" value="WHD_LYAR"/>
</dbReference>
<evidence type="ECO:0000256" key="2">
    <source>
        <dbReference type="ARBA" id="ARBA00022723"/>
    </source>
</evidence>
<dbReference type="GO" id="GO:0006364">
    <property type="term" value="P:rRNA processing"/>
    <property type="evidence" value="ECO:0007669"/>
    <property type="project" value="TreeGrafter"/>
</dbReference>
<evidence type="ECO:0000259" key="10">
    <source>
        <dbReference type="Pfam" id="PF08790"/>
    </source>
</evidence>
<feature type="compositionally biased region" description="Polar residues" evidence="9">
    <location>
        <begin position="154"/>
        <end position="166"/>
    </location>
</feature>
<keyword evidence="3" id="KW-0677">Repeat</keyword>
<comment type="caution">
    <text evidence="12">The sequence shown here is derived from an EMBL/GenBank/DDBJ whole genome shotgun (WGS) entry which is preliminary data.</text>
</comment>
<sequence length="351" mass="40474">MVVFNCNACGEALKKNQVEKHYMTKCRSCNVLSCIDCGKDFWGNDYEQHTKCISEEEKYSGKNFVPKPGQNKNEVKQLQWLQQVQLAIDKAKTNPQLRDLLVRLRDYPNIPRKQNKFINFLANSIKCRNPKVCNEAWKVLMENVEMPPKPAENGVNSKESAANSETKTADVVSETSSSAGRVNAVNGETTEIDTHKLSKREKKEERKMKAHKNEKKEKFVETNNEIKETSKKGKKRKKDALEDDEEEEVTSQDDSRLVSDAEIAEEESSEPVRKKFKTKFNWAEVILEVVQSKGTEMKMKRLKKKVLAEYLSQGCTERSEEKLWAKFDKRLKRHPNIKILGDKVKLINMNV</sequence>
<dbReference type="PROSITE" id="PS51804">
    <property type="entry name" value="ZF_C2HC_LYAR"/>
    <property type="match status" value="2"/>
</dbReference>
<protein>
    <recommendedName>
        <fullName evidence="14">Cell growth-regulating nucleolar protein</fullName>
    </recommendedName>
</protein>
<evidence type="ECO:0000256" key="4">
    <source>
        <dbReference type="ARBA" id="ARBA00022771"/>
    </source>
</evidence>
<reference evidence="12" key="2">
    <citation type="submission" date="2020-11" db="EMBL/GenBank/DDBJ databases">
        <authorList>
            <person name="McCartney M.A."/>
            <person name="Auch B."/>
            <person name="Kono T."/>
            <person name="Mallez S."/>
            <person name="Becker A."/>
            <person name="Gohl D.M."/>
            <person name="Silverstein K.A.T."/>
            <person name="Koren S."/>
            <person name="Bechman K.B."/>
            <person name="Herman A."/>
            <person name="Abrahante J.E."/>
            <person name="Garbe J."/>
        </authorList>
    </citation>
    <scope>NUCLEOTIDE SEQUENCE</scope>
    <source>
        <strain evidence="12">Duluth1</strain>
        <tissue evidence="12">Whole animal</tissue>
    </source>
</reference>
<dbReference type="AlphaFoldDB" id="A0A9D4IUV5"/>
<proteinExistence type="predicted"/>
<evidence type="ECO:0000256" key="3">
    <source>
        <dbReference type="ARBA" id="ARBA00022737"/>
    </source>
</evidence>
<dbReference type="FunFam" id="1.10.10.2100:FF:000002">
    <property type="entry name" value="cell growth-regulating nucleolar protein-like"/>
    <property type="match status" value="1"/>
</dbReference>
<dbReference type="InterPro" id="IPR014898">
    <property type="entry name" value="Znf_C2H2_LYAR"/>
</dbReference>
<keyword evidence="4 8" id="KW-0863">Zinc-finger</keyword>
<dbReference type="GO" id="GO:0008270">
    <property type="term" value="F:zinc ion binding"/>
    <property type="evidence" value="ECO:0007669"/>
    <property type="project" value="UniProtKB-KW"/>
</dbReference>
<evidence type="ECO:0000256" key="8">
    <source>
        <dbReference type="PROSITE-ProRule" id="PRU01145"/>
    </source>
</evidence>
<dbReference type="EMBL" id="JAIWYP010000008">
    <property type="protein sequence ID" value="KAH3785632.1"/>
    <property type="molecule type" value="Genomic_DNA"/>
</dbReference>
<dbReference type="Gene3D" id="1.10.10.2100">
    <property type="match status" value="1"/>
</dbReference>
<dbReference type="SUPFAM" id="SSF57667">
    <property type="entry name" value="beta-beta-alpha zinc fingers"/>
    <property type="match status" value="2"/>
</dbReference>
<accession>A0A9D4IUV5</accession>
<organism evidence="12 13">
    <name type="scientific">Dreissena polymorpha</name>
    <name type="common">Zebra mussel</name>
    <name type="synonym">Mytilus polymorpha</name>
    <dbReference type="NCBI Taxonomy" id="45954"/>
    <lineage>
        <taxon>Eukaryota</taxon>
        <taxon>Metazoa</taxon>
        <taxon>Spiralia</taxon>
        <taxon>Lophotrochozoa</taxon>
        <taxon>Mollusca</taxon>
        <taxon>Bivalvia</taxon>
        <taxon>Autobranchia</taxon>
        <taxon>Heteroconchia</taxon>
        <taxon>Euheterodonta</taxon>
        <taxon>Imparidentia</taxon>
        <taxon>Neoheterodontei</taxon>
        <taxon>Myida</taxon>
        <taxon>Dreissenoidea</taxon>
        <taxon>Dreissenidae</taxon>
        <taxon>Dreissena</taxon>
    </lineage>
</organism>
<keyword evidence="7" id="KW-0539">Nucleus</keyword>
<feature type="domain" description="Cell growth-regulating nucleolar protein-like winged helix" evidence="11">
    <location>
        <begin position="277"/>
        <end position="347"/>
    </location>
</feature>
<dbReference type="InterPro" id="IPR036236">
    <property type="entry name" value="Znf_C2H2_sf"/>
</dbReference>
<evidence type="ECO:0008006" key="14">
    <source>
        <dbReference type="Google" id="ProtNLM"/>
    </source>
</evidence>
<evidence type="ECO:0000256" key="1">
    <source>
        <dbReference type="ARBA" id="ARBA00004123"/>
    </source>
</evidence>
<name>A0A9D4IUV5_DREPO</name>
<feature type="domain" description="Zinc finger C2H2 LYAR-type" evidence="10">
    <location>
        <begin position="32"/>
        <end position="59"/>
    </location>
</feature>
<dbReference type="Pfam" id="PF08790">
    <property type="entry name" value="zf-LYAR"/>
    <property type="match status" value="1"/>
</dbReference>
<evidence type="ECO:0000259" key="11">
    <source>
        <dbReference type="Pfam" id="PF25879"/>
    </source>
</evidence>
<keyword evidence="13" id="KW-1185">Reference proteome</keyword>
<dbReference type="OrthoDB" id="21474at2759"/>
<dbReference type="PANTHER" id="PTHR13100:SF10">
    <property type="entry name" value="CELL GROWTH-REGULATING NUCLEOLAR PROTEIN"/>
    <property type="match status" value="1"/>
</dbReference>
<evidence type="ECO:0000256" key="7">
    <source>
        <dbReference type="ARBA" id="ARBA00023242"/>
    </source>
</evidence>
<evidence type="ECO:0000256" key="6">
    <source>
        <dbReference type="ARBA" id="ARBA00023054"/>
    </source>
</evidence>
<dbReference type="GO" id="GO:0005730">
    <property type="term" value="C:nucleolus"/>
    <property type="evidence" value="ECO:0007669"/>
    <property type="project" value="TreeGrafter"/>
</dbReference>
<dbReference type="Pfam" id="PF25879">
    <property type="entry name" value="WHD_LYAR"/>
    <property type="match status" value="1"/>
</dbReference>
<dbReference type="PANTHER" id="PTHR13100">
    <property type="entry name" value="CELL GROWTH-REGULATING NUCLEOLAR PROTEIN LYAR"/>
    <property type="match status" value="1"/>
</dbReference>
<evidence type="ECO:0000313" key="13">
    <source>
        <dbReference type="Proteomes" id="UP000828390"/>
    </source>
</evidence>
<feature type="compositionally biased region" description="Basic and acidic residues" evidence="9">
    <location>
        <begin position="192"/>
        <end position="207"/>
    </location>
</feature>
<keyword evidence="6" id="KW-0175">Coiled coil</keyword>
<evidence type="ECO:0000256" key="5">
    <source>
        <dbReference type="ARBA" id="ARBA00022833"/>
    </source>
</evidence>
<keyword evidence="5" id="KW-0862">Zinc</keyword>
<dbReference type="GO" id="GO:0003677">
    <property type="term" value="F:DNA binding"/>
    <property type="evidence" value="ECO:0007669"/>
    <property type="project" value="InterPro"/>
</dbReference>
<keyword evidence="2" id="KW-0479">Metal-binding</keyword>
<dbReference type="GO" id="GO:0000122">
    <property type="term" value="P:negative regulation of transcription by RNA polymerase II"/>
    <property type="evidence" value="ECO:0007669"/>
    <property type="project" value="TreeGrafter"/>
</dbReference>
<dbReference type="InterPro" id="IPR039999">
    <property type="entry name" value="LYAR"/>
</dbReference>
<dbReference type="Gene3D" id="3.30.1490.490">
    <property type="match status" value="1"/>
</dbReference>
<gene>
    <name evidence="12" type="ORF">DPMN_163725</name>
</gene>
<feature type="compositionally biased region" description="Basic and acidic residues" evidence="9">
    <location>
        <begin position="214"/>
        <end position="231"/>
    </location>
</feature>
<dbReference type="Proteomes" id="UP000828390">
    <property type="component" value="Unassembled WGS sequence"/>
</dbReference>
<feature type="region of interest" description="Disordered" evidence="9">
    <location>
        <begin position="147"/>
        <end position="270"/>
    </location>
</feature>
<reference evidence="12" key="1">
    <citation type="journal article" date="2019" name="bioRxiv">
        <title>The Genome of the Zebra Mussel, Dreissena polymorpha: A Resource for Invasive Species Research.</title>
        <authorList>
            <person name="McCartney M.A."/>
            <person name="Auch B."/>
            <person name="Kono T."/>
            <person name="Mallez S."/>
            <person name="Zhang Y."/>
            <person name="Obille A."/>
            <person name="Becker A."/>
            <person name="Abrahante J.E."/>
            <person name="Garbe J."/>
            <person name="Badalamenti J.P."/>
            <person name="Herman A."/>
            <person name="Mangelson H."/>
            <person name="Liachko I."/>
            <person name="Sullivan S."/>
            <person name="Sone E.D."/>
            <person name="Koren S."/>
            <person name="Silverstein K.A.T."/>
            <person name="Beckman K.B."/>
            <person name="Gohl D.M."/>
        </authorList>
    </citation>
    <scope>NUCLEOTIDE SEQUENCE</scope>
    <source>
        <strain evidence="12">Duluth1</strain>
        <tissue evidence="12">Whole animal</tissue>
    </source>
</reference>